<reference evidence="1 2" key="1">
    <citation type="journal article" date="2018" name="PLoS ONE">
        <title>The draft genome of Kipferlia bialata reveals reductive genome evolution in fornicate parasites.</title>
        <authorList>
            <person name="Tanifuji G."/>
            <person name="Takabayashi S."/>
            <person name="Kume K."/>
            <person name="Takagi M."/>
            <person name="Nakayama T."/>
            <person name="Kamikawa R."/>
            <person name="Inagaki Y."/>
            <person name="Hashimoto T."/>
        </authorList>
    </citation>
    <scope>NUCLEOTIDE SEQUENCE [LARGE SCALE GENOMIC DNA]</scope>
    <source>
        <strain evidence="1">NY0173</strain>
    </source>
</reference>
<accession>A0A9K3D346</accession>
<evidence type="ECO:0008006" key="3">
    <source>
        <dbReference type="Google" id="ProtNLM"/>
    </source>
</evidence>
<feature type="non-terminal residue" evidence="1">
    <location>
        <position position="1"/>
    </location>
</feature>
<name>A0A9K3D346_9EUKA</name>
<dbReference type="Proteomes" id="UP000265618">
    <property type="component" value="Unassembled WGS sequence"/>
</dbReference>
<keyword evidence="2" id="KW-1185">Reference proteome</keyword>
<sequence>FQGAMASHHVPTGPVSTLSLTGPVSTLSLTHPAQQQQAQQAPLAVQPAAAAPVAVQPVAAVAEAPKAEATPDTLVAQSEMIVSKAPTTSATSAAPKKDAGIQRAAKVVTKKIAFKEPPKKKEYPTVTPYIFRALADQFSKTPELVQRVEKKDPAKWDRARSLLHKKEPFCLCKASVTKRVYSDWVGQYGKLKRKKDLQEMMAARNTFVEMISSGIVDGTFSLERVHEDDDYYKMAEAVYGEDERWSAVDNDYREDYLYTGIHKGRAAYDQRRSSDMDLLELVIRQAFQSERLSLQSSDTADFETVFRSKSELENTVLTKNDRKRVYERLVLEAREKQEREERHQMRLNRVVVKKAEDNFLDFLYES</sequence>
<protein>
    <recommendedName>
        <fullName evidence="3">FF domain-containing protein</fullName>
    </recommendedName>
</protein>
<organism evidence="1 2">
    <name type="scientific">Kipferlia bialata</name>
    <dbReference type="NCBI Taxonomy" id="797122"/>
    <lineage>
        <taxon>Eukaryota</taxon>
        <taxon>Metamonada</taxon>
        <taxon>Carpediemonas-like organisms</taxon>
        <taxon>Kipferlia</taxon>
    </lineage>
</organism>
<evidence type="ECO:0000313" key="2">
    <source>
        <dbReference type="Proteomes" id="UP000265618"/>
    </source>
</evidence>
<dbReference type="AlphaFoldDB" id="A0A9K3D346"/>
<comment type="caution">
    <text evidence="1">The sequence shown here is derived from an EMBL/GenBank/DDBJ whole genome shotgun (WGS) entry which is preliminary data.</text>
</comment>
<evidence type="ECO:0000313" key="1">
    <source>
        <dbReference type="EMBL" id="GIQ87797.1"/>
    </source>
</evidence>
<dbReference type="EMBL" id="BDIP01003504">
    <property type="protein sequence ID" value="GIQ87797.1"/>
    <property type="molecule type" value="Genomic_DNA"/>
</dbReference>
<gene>
    <name evidence="1" type="ORF">KIPB_009909</name>
</gene>
<proteinExistence type="predicted"/>
<feature type="non-terminal residue" evidence="1">
    <location>
        <position position="366"/>
    </location>
</feature>